<feature type="transmembrane region" description="Helical" evidence="1">
    <location>
        <begin position="56"/>
        <end position="86"/>
    </location>
</feature>
<dbReference type="GO" id="GO:0031175">
    <property type="term" value="P:neuron projection development"/>
    <property type="evidence" value="ECO:0007669"/>
    <property type="project" value="TreeGrafter"/>
</dbReference>
<dbReference type="AlphaFoldDB" id="A0A3P7DQH2"/>
<gene>
    <name evidence="2" type="ORF">WBA_LOCUS5596</name>
</gene>
<dbReference type="InParanoid" id="A0A3P7DQH2"/>
<dbReference type="GO" id="GO:0005886">
    <property type="term" value="C:plasma membrane"/>
    <property type="evidence" value="ECO:0007669"/>
    <property type="project" value="TreeGrafter"/>
</dbReference>
<name>A0A3P7DQH2_WUCBA</name>
<reference evidence="5" key="4">
    <citation type="submission" date="2024-02" db="UniProtKB">
        <authorList>
            <consortium name="WormBaseParasite"/>
        </authorList>
    </citation>
    <scope>IDENTIFICATION</scope>
    <source>
        <strain evidence="5">pt0022</strain>
    </source>
</reference>
<organism evidence="2 4">
    <name type="scientific">Wuchereria bancrofti</name>
    <dbReference type="NCBI Taxonomy" id="6293"/>
    <lineage>
        <taxon>Eukaryota</taxon>
        <taxon>Metazoa</taxon>
        <taxon>Ecdysozoa</taxon>
        <taxon>Nematoda</taxon>
        <taxon>Chromadorea</taxon>
        <taxon>Rhabditida</taxon>
        <taxon>Spirurina</taxon>
        <taxon>Spiruromorpha</taxon>
        <taxon>Filarioidea</taxon>
        <taxon>Onchocercidae</taxon>
        <taxon>Wuchereria</taxon>
    </lineage>
</organism>
<evidence type="ECO:0000313" key="5">
    <source>
        <dbReference type="WBParaSite" id="mrna-Wban_02490"/>
    </source>
</evidence>
<dbReference type="Proteomes" id="UP000093561">
    <property type="component" value="Unassembled WGS sequence"/>
</dbReference>
<dbReference type="WBParaSite" id="mrna-Wban_02490">
    <property type="protein sequence ID" value="mrna-Wban_02490"/>
    <property type="gene ID" value="Wban_02490"/>
</dbReference>
<dbReference type="Pfam" id="PF01275">
    <property type="entry name" value="Myelin_PLP"/>
    <property type="match status" value="1"/>
</dbReference>
<feature type="transmembrane region" description="Helical" evidence="1">
    <location>
        <begin position="12"/>
        <end position="36"/>
    </location>
</feature>
<evidence type="ECO:0000313" key="2">
    <source>
        <dbReference type="EMBL" id="VDM12210.1"/>
    </source>
</evidence>
<evidence type="ECO:0000313" key="3">
    <source>
        <dbReference type="Proteomes" id="UP000093561"/>
    </source>
</evidence>
<protein>
    <submittedName>
        <fullName evidence="2 5">Uncharacterized protein</fullName>
    </submittedName>
</protein>
<dbReference type="PANTHER" id="PTHR11683">
    <property type="entry name" value="MYELIN PROTEOLIPID"/>
    <property type="match status" value="1"/>
</dbReference>
<keyword evidence="4" id="KW-1185">Reference proteome</keyword>
<evidence type="ECO:0000313" key="4">
    <source>
        <dbReference type="Proteomes" id="UP000270924"/>
    </source>
</evidence>
<reference evidence="2 4" key="3">
    <citation type="submission" date="2018-11" db="EMBL/GenBank/DDBJ databases">
        <authorList>
            <consortium name="Pathogen Informatics"/>
        </authorList>
    </citation>
    <scope>NUCLEOTIDE SEQUENCE [LARGE SCALE GENOMIC DNA]</scope>
</reference>
<reference evidence="3" key="2">
    <citation type="journal article" date="2016" name="Mol. Ecol.">
        <title>Population genomics of the filarial nematode parasite Wuchereria bancrofti from mosquitoes.</title>
        <authorList>
            <person name="Small S.T."/>
            <person name="Reimer L.J."/>
            <person name="Tisch D.J."/>
            <person name="King C.L."/>
            <person name="Christensen B.M."/>
            <person name="Siba P.M."/>
            <person name="Kazura J.W."/>
            <person name="Serre D."/>
            <person name="Zimmerman P.A."/>
        </authorList>
    </citation>
    <scope>NUCLEOTIDE SEQUENCE</scope>
    <source>
        <strain evidence="3">pt0022</strain>
    </source>
</reference>
<accession>A0A3P7DQH2</accession>
<dbReference type="OrthoDB" id="9993736at2759"/>
<keyword evidence="1" id="KW-0472">Membrane</keyword>
<feature type="transmembrane region" description="Helical" evidence="1">
    <location>
        <begin position="194"/>
        <end position="216"/>
    </location>
</feature>
<dbReference type="EMBL" id="UYWW01002842">
    <property type="protein sequence ID" value="VDM12210.1"/>
    <property type="molecule type" value="Genomic_DNA"/>
</dbReference>
<dbReference type="InterPro" id="IPR001614">
    <property type="entry name" value="Myelin_PLP"/>
</dbReference>
<reference evidence="3" key="1">
    <citation type="submission" date="2015-03" db="EMBL/GenBank/DDBJ databases">
        <title>Wuchereria bancrofti Genome Sequencing Papua New Guinea Strain.</title>
        <authorList>
            <person name="Small S.T."/>
            <person name="Serre D."/>
            <person name="Zimmerman P.A."/>
        </authorList>
    </citation>
    <scope>NUCLEOTIDE SEQUENCE [LARGE SCALE GENOMIC DNA]</scope>
    <source>
        <strain evidence="3">pt0022</strain>
    </source>
</reference>
<keyword evidence="1" id="KW-0812">Transmembrane</keyword>
<dbReference type="OMA" id="VYFLMCM"/>
<evidence type="ECO:0000256" key="1">
    <source>
        <dbReference type="SAM" id="Phobius"/>
    </source>
</evidence>
<dbReference type="Proteomes" id="UP000270924">
    <property type="component" value="Unassembled WGS sequence"/>
</dbReference>
<sequence length="256" mass="28793">MCVKYFHYVPWASLFALIISLTGSIMFITLFDGALQGFFEQLNVLVPVGTFSKFRWLLIATTLLLIIAVIGFLFVGAAATTVSVRFHMKADIPDERSFLIRISTSPCILGLLSLVLSALVIFWCAIISINAVFTSFYILFITTIYSFCNMVDNQCFDFTVLLPAIINQISSKKVDLKFCKDKKETLCAAENNQIWPFIGALSFCFLTLAGLVYFLMCMSANYTRIRSERRARKGEHYAMNQGTVDSNSFILTNMGK</sequence>
<proteinExistence type="predicted"/>
<feature type="transmembrane region" description="Helical" evidence="1">
    <location>
        <begin position="107"/>
        <end position="140"/>
    </location>
</feature>
<dbReference type="PANTHER" id="PTHR11683:SF12">
    <property type="entry name" value="M6, ISOFORM F"/>
    <property type="match status" value="1"/>
</dbReference>
<keyword evidence="1" id="KW-1133">Transmembrane helix</keyword>